<dbReference type="Proteomes" id="UP000006201">
    <property type="component" value="Unassembled WGS sequence"/>
</dbReference>
<keyword evidence="1" id="KW-0812">Transmembrane</keyword>
<reference evidence="2 3" key="1">
    <citation type="submission" date="2006-02" db="EMBL/GenBank/DDBJ databases">
        <authorList>
            <person name="Moran M.A."/>
            <person name="Kjelleberg S."/>
            <person name="Egan S."/>
            <person name="Saunders N."/>
            <person name="Thomas T."/>
            <person name="Ferriera S."/>
            <person name="Johnson J."/>
            <person name="Kravitz S."/>
            <person name="Halpern A."/>
            <person name="Remington K."/>
            <person name="Beeson K."/>
            <person name="Tran B."/>
            <person name="Rogers Y.-H."/>
            <person name="Friedman R."/>
            <person name="Venter J.C."/>
        </authorList>
    </citation>
    <scope>NUCLEOTIDE SEQUENCE [LARGE SCALE GENOMIC DNA]</scope>
    <source>
        <strain evidence="2 3">D2</strain>
    </source>
</reference>
<keyword evidence="1" id="KW-0472">Membrane</keyword>
<gene>
    <name evidence="2" type="ORF">PTD2_05635</name>
</gene>
<dbReference type="STRING" id="87626.PTD2_05635"/>
<sequence length="151" mass="17305">MNTIEQQIINHIAAHEHEIPIYQAPDNINKIWSKHKKNKRLRFISIAASALIFGLTLFHVANFTPQANTVAPWIAKSQQLERDLAQLTPTVLQMNEQQIIVSWQIHLALIDSELATLKPDSFAAVERWKTRSQLLEQMITLYQQPTTTLSV</sequence>
<protein>
    <submittedName>
        <fullName evidence="2">Uncharacterized protein</fullName>
    </submittedName>
</protein>
<evidence type="ECO:0000256" key="1">
    <source>
        <dbReference type="SAM" id="Phobius"/>
    </source>
</evidence>
<dbReference type="EMBL" id="AAOH01000007">
    <property type="protein sequence ID" value="EAR27127.1"/>
    <property type="molecule type" value="Genomic_DNA"/>
</dbReference>
<proteinExistence type="predicted"/>
<organism evidence="2 3">
    <name type="scientific">Pseudoalteromonas tunicata D2</name>
    <dbReference type="NCBI Taxonomy" id="87626"/>
    <lineage>
        <taxon>Bacteria</taxon>
        <taxon>Pseudomonadati</taxon>
        <taxon>Pseudomonadota</taxon>
        <taxon>Gammaproteobacteria</taxon>
        <taxon>Alteromonadales</taxon>
        <taxon>Pseudoalteromonadaceae</taxon>
        <taxon>Pseudoalteromonas</taxon>
    </lineage>
</organism>
<evidence type="ECO:0000313" key="3">
    <source>
        <dbReference type="Proteomes" id="UP000006201"/>
    </source>
</evidence>
<keyword evidence="1" id="KW-1133">Transmembrane helix</keyword>
<dbReference type="HOGENOM" id="CLU_1729839_0_0_6"/>
<dbReference type="RefSeq" id="WP_009838990.1">
    <property type="nucleotide sequence ID" value="NZ_AAOH01000007.1"/>
</dbReference>
<comment type="caution">
    <text evidence="2">The sequence shown here is derived from an EMBL/GenBank/DDBJ whole genome shotgun (WGS) entry which is preliminary data.</text>
</comment>
<dbReference type="AlphaFoldDB" id="A4CDT5"/>
<name>A4CDT5_9GAMM</name>
<feature type="transmembrane region" description="Helical" evidence="1">
    <location>
        <begin position="41"/>
        <end position="61"/>
    </location>
</feature>
<evidence type="ECO:0000313" key="2">
    <source>
        <dbReference type="EMBL" id="EAR27127.1"/>
    </source>
</evidence>
<keyword evidence="3" id="KW-1185">Reference proteome</keyword>
<accession>A4CDT5</accession>